<sequence length="427" mass="47411">MAGDNPTDNPTFVVNPFAHAHAVSNVKTLIPIVLDIKNPNYQKWSTYFQIAVVRFDLEGLLNGEKRPTDISPADWRRADHLLRSWIYGTISDDLSSMILSKTADAHDLWTSLSSLFTDNKDYRAIHLEAQFKQLKKGSLSIHEYCSQVKTLADNLADVGRKLTDKDLVLQTLHGLPKTFGNIINLISFQQPLPSFNQTRSLLQLEETRLAEPDPTPATPTALLGQSQSQTQPQQQQQQTQSNNSSNYNNSNRGRGSYRGRGRGGRGRGRGRNPAPMQFYGYQQYYAPPQPQQYYTVAAPQPPSMYVDPQQQPPQSWNPPQANSAYASTAAPITFGSLPPAWPPATLIPAPAAPPPWPTTVPSSYPPLVHQFEALNLDTSNGNNTGQWYFDTGASSHLASDSGKQQHWCEEDCKRTIPLQQKTGDNVS</sequence>
<dbReference type="AlphaFoldDB" id="A0ABD3DXW4"/>
<comment type="caution">
    <text evidence="2">The sequence shown here is derived from an EMBL/GenBank/DDBJ whole genome shotgun (WGS) entry which is preliminary data.</text>
</comment>
<reference evidence="3" key="1">
    <citation type="journal article" date="2024" name="IScience">
        <title>Strigolactones Initiate the Formation of Haustorium-like Structures in Castilleja.</title>
        <authorList>
            <person name="Buerger M."/>
            <person name="Peterson D."/>
            <person name="Chory J."/>
        </authorList>
    </citation>
    <scope>NUCLEOTIDE SEQUENCE [LARGE SCALE GENOMIC DNA]</scope>
</reference>
<feature type="compositionally biased region" description="Low complexity" evidence="1">
    <location>
        <begin position="218"/>
        <end position="254"/>
    </location>
</feature>
<accession>A0ABD3DXW4</accession>
<dbReference type="PANTHER" id="PTHR47481">
    <property type="match status" value="1"/>
</dbReference>
<evidence type="ECO:0008006" key="4">
    <source>
        <dbReference type="Google" id="ProtNLM"/>
    </source>
</evidence>
<evidence type="ECO:0000256" key="1">
    <source>
        <dbReference type="SAM" id="MobiDB-lite"/>
    </source>
</evidence>
<keyword evidence="3" id="KW-1185">Reference proteome</keyword>
<feature type="region of interest" description="Disordered" evidence="1">
    <location>
        <begin position="210"/>
        <end position="276"/>
    </location>
</feature>
<protein>
    <recommendedName>
        <fullName evidence="4">Polyprotein</fullName>
    </recommendedName>
</protein>
<dbReference type="Pfam" id="PF14223">
    <property type="entry name" value="Retrotran_gag_2"/>
    <property type="match status" value="1"/>
</dbReference>
<organism evidence="2 3">
    <name type="scientific">Castilleja foliolosa</name>
    <dbReference type="NCBI Taxonomy" id="1961234"/>
    <lineage>
        <taxon>Eukaryota</taxon>
        <taxon>Viridiplantae</taxon>
        <taxon>Streptophyta</taxon>
        <taxon>Embryophyta</taxon>
        <taxon>Tracheophyta</taxon>
        <taxon>Spermatophyta</taxon>
        <taxon>Magnoliopsida</taxon>
        <taxon>eudicotyledons</taxon>
        <taxon>Gunneridae</taxon>
        <taxon>Pentapetalae</taxon>
        <taxon>asterids</taxon>
        <taxon>lamiids</taxon>
        <taxon>Lamiales</taxon>
        <taxon>Orobanchaceae</taxon>
        <taxon>Pedicularideae</taxon>
        <taxon>Castillejinae</taxon>
        <taxon>Castilleja</taxon>
    </lineage>
</organism>
<evidence type="ECO:0000313" key="2">
    <source>
        <dbReference type="EMBL" id="KAL3647085.1"/>
    </source>
</evidence>
<proteinExistence type="predicted"/>
<name>A0ABD3DXW4_9LAMI</name>
<dbReference type="PANTHER" id="PTHR47481:SF41">
    <property type="entry name" value="COPIA-LIKE POLYPROTEIN_RETROTRANSPOSON"/>
    <property type="match status" value="1"/>
</dbReference>
<dbReference type="EMBL" id="JAVIJP010000009">
    <property type="protein sequence ID" value="KAL3647085.1"/>
    <property type="molecule type" value="Genomic_DNA"/>
</dbReference>
<gene>
    <name evidence="2" type="ORF">CASFOL_008053</name>
</gene>
<dbReference type="Proteomes" id="UP001632038">
    <property type="component" value="Unassembled WGS sequence"/>
</dbReference>
<evidence type="ECO:0000313" key="3">
    <source>
        <dbReference type="Proteomes" id="UP001632038"/>
    </source>
</evidence>
<feature type="compositionally biased region" description="Basic residues" evidence="1">
    <location>
        <begin position="255"/>
        <end position="270"/>
    </location>
</feature>
<feature type="region of interest" description="Disordered" evidence="1">
    <location>
        <begin position="293"/>
        <end position="323"/>
    </location>
</feature>
<feature type="compositionally biased region" description="Low complexity" evidence="1">
    <location>
        <begin position="308"/>
        <end position="320"/>
    </location>
</feature>